<keyword evidence="3" id="KW-1185">Reference proteome</keyword>
<proteinExistence type="predicted"/>
<dbReference type="Proteomes" id="UP001324794">
    <property type="component" value="Chromosome"/>
</dbReference>
<keyword evidence="1" id="KW-0812">Transmembrane</keyword>
<feature type="transmembrane region" description="Helical" evidence="1">
    <location>
        <begin position="12"/>
        <end position="33"/>
    </location>
</feature>
<name>A0ABZ0YMX4_9GAMM</name>
<sequence length="239" mass="26639">MEENLCSWAPSLVVELIKAIAWPITVLIIGIRFRTGIFESIQIFFSKNTVSEVSASASGVSAKFVAAQQSLEALEGSGGNSVNLPENMSLEAIRQRHEEHKTEFSEDILGGIQTHIAALNISPEETVNVLAQEVSLLQSAIRYFDINKVLFRSQFNLFSIMANNGGRTSRADAEHYFLSIKEQVGEPLLDWDWIKYVAYPVSNGLMIEEGCDYRLTSLGRSYVSFMSRNPQLVDELAKL</sequence>
<dbReference type="EMBL" id="CP140255">
    <property type="protein sequence ID" value="WQH12590.1"/>
    <property type="molecule type" value="Genomic_DNA"/>
</dbReference>
<accession>A0ABZ0YMX4</accession>
<organism evidence="2 3">
    <name type="scientific">Vreelandella neptunia</name>
    <dbReference type="NCBI Taxonomy" id="115551"/>
    <lineage>
        <taxon>Bacteria</taxon>
        <taxon>Pseudomonadati</taxon>
        <taxon>Pseudomonadota</taxon>
        <taxon>Gammaproteobacteria</taxon>
        <taxon>Oceanospirillales</taxon>
        <taxon>Halomonadaceae</taxon>
        <taxon>Vreelandella</taxon>
    </lineage>
</organism>
<evidence type="ECO:0000313" key="3">
    <source>
        <dbReference type="Proteomes" id="UP001324794"/>
    </source>
</evidence>
<gene>
    <name evidence="2" type="ORF">SR894_20980</name>
</gene>
<evidence type="ECO:0000256" key="1">
    <source>
        <dbReference type="SAM" id="Phobius"/>
    </source>
</evidence>
<evidence type="ECO:0000313" key="2">
    <source>
        <dbReference type="EMBL" id="WQH12590.1"/>
    </source>
</evidence>
<protein>
    <submittedName>
        <fullName evidence="2">Uncharacterized protein</fullName>
    </submittedName>
</protein>
<reference evidence="2 3" key="1">
    <citation type="submission" date="2023-11" db="EMBL/GenBank/DDBJ databases">
        <title>MicrobeMod: A computational toolkit for identifying prokaryotic methylation and restriction-modification with nanopore sequencing.</title>
        <authorList>
            <person name="Crits-Christoph A."/>
            <person name="Kang S.C."/>
            <person name="Lee H."/>
            <person name="Ostrov N."/>
        </authorList>
    </citation>
    <scope>NUCLEOTIDE SEQUENCE [LARGE SCALE GENOMIC DNA]</scope>
    <source>
        <strain evidence="2 3">ATCC BAA-805</strain>
    </source>
</reference>
<keyword evidence="1" id="KW-1133">Transmembrane helix</keyword>
<keyword evidence="1" id="KW-0472">Membrane</keyword>
<dbReference type="RefSeq" id="WP_223288758.1">
    <property type="nucleotide sequence ID" value="NZ_CP140255.1"/>
</dbReference>